<dbReference type="Gene3D" id="1.20.5.4130">
    <property type="match status" value="1"/>
</dbReference>
<dbReference type="Proteomes" id="UP000008810">
    <property type="component" value="Chromosome 3"/>
</dbReference>
<dbReference type="Gramene" id="KQJ99244">
    <property type="protein sequence ID" value="KQJ99244"/>
    <property type="gene ID" value="BRADI_3g41960v3"/>
</dbReference>
<keyword evidence="13" id="KW-1185">Reference proteome</keyword>
<dbReference type="Pfam" id="PF23559">
    <property type="entry name" value="WHD_DRP"/>
    <property type="match status" value="1"/>
</dbReference>
<dbReference type="RefSeq" id="XP_024317829.1">
    <property type="nucleotide sequence ID" value="XM_024462061.1"/>
</dbReference>
<dbReference type="InterPro" id="IPR032675">
    <property type="entry name" value="LRR_dom_sf"/>
</dbReference>
<dbReference type="InterPro" id="IPR036388">
    <property type="entry name" value="WH-like_DNA-bd_sf"/>
</dbReference>
<keyword evidence="2" id="KW-0433">Leucine-rich repeat</keyword>
<evidence type="ECO:0000256" key="1">
    <source>
        <dbReference type="ARBA" id="ARBA00008894"/>
    </source>
</evidence>
<evidence type="ECO:0000259" key="8">
    <source>
        <dbReference type="Pfam" id="PF18052"/>
    </source>
</evidence>
<dbReference type="PANTHER" id="PTHR36766:SF64">
    <property type="entry name" value="OS12G0206100 PROTEIN"/>
    <property type="match status" value="1"/>
</dbReference>
<dbReference type="GO" id="GO:0042742">
    <property type="term" value="P:defense response to bacterium"/>
    <property type="evidence" value="ECO:0007669"/>
    <property type="project" value="UniProtKB-ARBA"/>
</dbReference>
<dbReference type="SUPFAM" id="SSF52540">
    <property type="entry name" value="P-loop containing nucleoside triphosphate hydrolases"/>
    <property type="match status" value="1"/>
</dbReference>
<dbReference type="Gene3D" id="3.40.50.300">
    <property type="entry name" value="P-loop containing nucleotide triphosphate hydrolases"/>
    <property type="match status" value="1"/>
</dbReference>
<organism evidence="11">
    <name type="scientific">Brachypodium distachyon</name>
    <name type="common">Purple false brome</name>
    <name type="synonym">Trachynia distachya</name>
    <dbReference type="NCBI Taxonomy" id="15368"/>
    <lineage>
        <taxon>Eukaryota</taxon>
        <taxon>Viridiplantae</taxon>
        <taxon>Streptophyta</taxon>
        <taxon>Embryophyta</taxon>
        <taxon>Tracheophyta</taxon>
        <taxon>Spermatophyta</taxon>
        <taxon>Magnoliopsida</taxon>
        <taxon>Liliopsida</taxon>
        <taxon>Poales</taxon>
        <taxon>Poaceae</taxon>
        <taxon>BOP clade</taxon>
        <taxon>Pooideae</taxon>
        <taxon>Stipodae</taxon>
        <taxon>Brachypodieae</taxon>
        <taxon>Brachypodium</taxon>
    </lineage>
</organism>
<proteinExistence type="inferred from homology"/>
<dbReference type="Gene3D" id="1.10.8.430">
    <property type="entry name" value="Helical domain of apoptotic protease-activating factors"/>
    <property type="match status" value="1"/>
</dbReference>
<dbReference type="OMA" id="MMMVPLE"/>
<evidence type="ECO:0000259" key="9">
    <source>
        <dbReference type="Pfam" id="PF23559"/>
    </source>
</evidence>
<protein>
    <recommendedName>
        <fullName evidence="14">NB-ARC domain-containing protein</fullName>
    </recommendedName>
</protein>
<dbReference type="Gene3D" id="1.10.10.10">
    <property type="entry name" value="Winged helix-like DNA-binding domain superfamily/Winged helix DNA-binding domain"/>
    <property type="match status" value="1"/>
</dbReference>
<keyword evidence="5" id="KW-0611">Plant defense</keyword>
<dbReference type="PANTHER" id="PTHR36766">
    <property type="entry name" value="PLANT BROAD-SPECTRUM MILDEW RESISTANCE PROTEIN RPW8"/>
    <property type="match status" value="1"/>
</dbReference>
<dbReference type="RefSeq" id="XP_024317828.1">
    <property type="nucleotide sequence ID" value="XM_024462060.1"/>
</dbReference>
<dbReference type="eggNOG" id="KOG4658">
    <property type="taxonomic scope" value="Eukaryota"/>
</dbReference>
<dbReference type="EnsemblPlants" id="KQJ99244">
    <property type="protein sequence ID" value="KQJ99244"/>
    <property type="gene ID" value="BRADI_3g41960v3"/>
</dbReference>
<reference evidence="12" key="3">
    <citation type="submission" date="2018-08" db="UniProtKB">
        <authorList>
            <consortium name="EnsemblPlants"/>
        </authorList>
    </citation>
    <scope>IDENTIFICATION</scope>
    <source>
        <strain evidence="12">cv. Bd21</strain>
    </source>
</reference>
<gene>
    <name evidence="12" type="primary">LOC100825836</name>
    <name evidence="11" type="ORF">BRADI_3g41960v3</name>
</gene>
<dbReference type="InterPro" id="IPR058922">
    <property type="entry name" value="WHD_DRP"/>
</dbReference>
<feature type="domain" description="NB-ARC" evidence="7">
    <location>
        <begin position="185"/>
        <end position="343"/>
    </location>
</feature>
<evidence type="ECO:0000313" key="11">
    <source>
        <dbReference type="EMBL" id="KQJ99244.1"/>
    </source>
</evidence>
<dbReference type="SUPFAM" id="SSF52058">
    <property type="entry name" value="L domain-like"/>
    <property type="match status" value="2"/>
</dbReference>
<dbReference type="Pfam" id="PF25019">
    <property type="entry name" value="LRR_R13L1-DRL21"/>
    <property type="match status" value="1"/>
</dbReference>
<dbReference type="Pfam" id="PF00931">
    <property type="entry name" value="NB-ARC"/>
    <property type="match status" value="1"/>
</dbReference>
<sequence>MADLLLLPVVRTAAGKAADAVVRRMTGMWGIDDDRLKLERQLLAVQCKLADAEIKSETNQYIRRWMKDFRTVAYEANDVLDGFQYEALRREARIGESKTRKVLNQFTSRSPLLFRLTMSRDLNNVLEKINNLVEEMNKFGLVEHAEPPQLICRQTHSGLDDSADIFGRDDDKGVVLKLLLGQHNQRKVQVLPIFGMGGLGKTTLAKMVYNNHRVQQHFQLTMWHCVSENFEAVAVVKSIIELATKGRCELPDTVELLRVRLQEVIGQKRYMLVLDDVWNEEVRKWEDELKPLLCSVGGPGSVILVTCRSRQVASIMGTVGLHELPCLREDDSWELFSKKAFSRGVEEQAELVTIGKRIAKKCRGLPLALKIMGGLMSSKQQVQEWEAIAESNIGDNIGGKYEILPILKLSYRHLSAEMKQCFAFCAVFAKDYEMEKDILIQLWMANGFIQEEGTMDLAQKGEYIFYDLVWRSFLQDVKVNLRRFIATSYESIGCKMHDLMHDLAKDVAHGCVTIEELIQQKASIQHVRHMWIDAQYELKPNSRVFKGMTSLHTLLAPSKSHKDLMEVKGMPLRALHCYSSSIIHSPVRHAKHLRYLDLSWSDIFTLPDSISVLYNLQTLRLDGCSKLQHLPEGISTMRKLIHLYLFGCDSLERMPPNISLLNNLHTLTTFVVDTEAGYGIEELKDLCQLGNRLELYNLRKIRSGQNAKKASLHQKHNLSELLLCWGRRKSYEPGEEFCNEEVLVSLTPHSKLKVLEVYGYGGLEISHLMGDPQMFRCLRKFYISNCPRCKTLPIVWISMSLEYLSVANMGNLTTLWKSIKAEAEGYSTLLQFFPKLKEIVLDELPILERWAENCAGEPNSLVMFPLLEKLTIIKCPKLASVPGSPVLKDLFIKECCSLPISSLAHLRTLIYLAYDGTGPVSTSMSLGSWPSLVNLEVTSLATMMMVPLEDRQNQSQIPLEALRSLTLNGPNCFAKTPVLSKLHHVLWECFAFVEELKIFGCGELVRWPVEELQSLAHLRYLAISLCDNLKGKGSSSEETLPLPQLERLHIEGCISLLEIPKLLPSLEQLAISSCMNLEALPSNLGDLAKLRELSLHSCEGLKVLPDGMDGLTSLEKLAIGYCPRIEKLPEGLLQQLPALKCLCILGCPNLGQRCREGGEYSHLVSSIPDKVIRLEEYRVTSTQKEPNTKKFLRRLLPSCGADYNN</sequence>
<dbReference type="GO" id="GO:0098542">
    <property type="term" value="P:defense response to other organism"/>
    <property type="evidence" value="ECO:0000318"/>
    <property type="project" value="GO_Central"/>
</dbReference>
<dbReference type="InterPro" id="IPR056789">
    <property type="entry name" value="LRR_R13L1-DRL21"/>
</dbReference>
<evidence type="ECO:0000256" key="5">
    <source>
        <dbReference type="ARBA" id="ARBA00022821"/>
    </source>
</evidence>
<feature type="domain" description="Disease resistance N-terminal" evidence="8">
    <location>
        <begin position="9"/>
        <end position="98"/>
    </location>
</feature>
<evidence type="ECO:0000256" key="4">
    <source>
        <dbReference type="ARBA" id="ARBA00022741"/>
    </source>
</evidence>
<dbReference type="InterPro" id="IPR027417">
    <property type="entry name" value="P-loop_NTPase"/>
</dbReference>
<evidence type="ECO:0008006" key="14">
    <source>
        <dbReference type="Google" id="ProtNLM"/>
    </source>
</evidence>
<dbReference type="InterPro" id="IPR041118">
    <property type="entry name" value="Rx_N"/>
</dbReference>
<dbReference type="OrthoDB" id="774413at2759"/>
<evidence type="ECO:0000256" key="3">
    <source>
        <dbReference type="ARBA" id="ARBA00022737"/>
    </source>
</evidence>
<dbReference type="GO" id="GO:0005524">
    <property type="term" value="F:ATP binding"/>
    <property type="evidence" value="ECO:0007669"/>
    <property type="project" value="UniProtKB-KW"/>
</dbReference>
<keyword evidence="3" id="KW-0677">Repeat</keyword>
<name>I1I964_BRADI</name>
<dbReference type="EMBL" id="CM000882">
    <property type="protein sequence ID" value="KQJ99244.1"/>
    <property type="molecule type" value="Genomic_DNA"/>
</dbReference>
<dbReference type="ExpressionAtlas" id="I1I964">
    <property type="expression patterns" value="baseline"/>
</dbReference>
<reference evidence="11 12" key="1">
    <citation type="journal article" date="2010" name="Nature">
        <title>Genome sequencing and analysis of the model grass Brachypodium distachyon.</title>
        <authorList>
            <consortium name="International Brachypodium Initiative"/>
        </authorList>
    </citation>
    <scope>NUCLEOTIDE SEQUENCE [LARGE SCALE GENOMIC DNA]</scope>
    <source>
        <strain evidence="11 12">Bd21</strain>
    </source>
</reference>
<keyword evidence="6" id="KW-0067">ATP-binding</keyword>
<evidence type="ECO:0000256" key="2">
    <source>
        <dbReference type="ARBA" id="ARBA00022614"/>
    </source>
</evidence>
<dbReference type="InterPro" id="IPR002182">
    <property type="entry name" value="NB-ARC"/>
</dbReference>
<dbReference type="FunFam" id="1.10.8.430:FF:000003">
    <property type="entry name" value="Probable disease resistance protein At5g66910"/>
    <property type="match status" value="1"/>
</dbReference>
<dbReference type="AlphaFoldDB" id="I1I964"/>
<feature type="domain" description="R13L1/DRL21-like LRR repeat region" evidence="10">
    <location>
        <begin position="680"/>
        <end position="809"/>
    </location>
</feature>
<evidence type="ECO:0000259" key="7">
    <source>
        <dbReference type="Pfam" id="PF00931"/>
    </source>
</evidence>
<dbReference type="Gene3D" id="3.80.10.10">
    <property type="entry name" value="Ribonuclease Inhibitor"/>
    <property type="match status" value="3"/>
</dbReference>
<comment type="similarity">
    <text evidence="1">Belongs to the disease resistance NB-LRR family.</text>
</comment>
<reference evidence="11" key="2">
    <citation type="submission" date="2017-06" db="EMBL/GenBank/DDBJ databases">
        <title>WGS assembly of Brachypodium distachyon.</title>
        <authorList>
            <consortium name="The International Brachypodium Initiative"/>
            <person name="Lucas S."/>
            <person name="Harmon-Smith M."/>
            <person name="Lail K."/>
            <person name="Tice H."/>
            <person name="Grimwood J."/>
            <person name="Bruce D."/>
            <person name="Barry K."/>
            <person name="Shu S."/>
            <person name="Lindquist E."/>
            <person name="Wang M."/>
            <person name="Pitluck S."/>
            <person name="Vogel J.P."/>
            <person name="Garvin D.F."/>
            <person name="Mockler T.C."/>
            <person name="Schmutz J."/>
            <person name="Rokhsar D."/>
            <person name="Bevan M.W."/>
        </authorList>
    </citation>
    <scope>NUCLEOTIDE SEQUENCE</scope>
    <source>
        <strain evidence="11">Bd21</strain>
    </source>
</reference>
<dbReference type="GO" id="GO:0043531">
    <property type="term" value="F:ADP binding"/>
    <property type="evidence" value="ECO:0007669"/>
    <property type="project" value="InterPro"/>
</dbReference>
<evidence type="ECO:0000256" key="6">
    <source>
        <dbReference type="ARBA" id="ARBA00022840"/>
    </source>
</evidence>
<dbReference type="FunFam" id="1.10.10.10:FF:000322">
    <property type="entry name" value="Probable disease resistance protein At1g63360"/>
    <property type="match status" value="1"/>
</dbReference>
<dbReference type="PRINTS" id="PR00364">
    <property type="entry name" value="DISEASERSIST"/>
</dbReference>
<accession>I1I964</accession>
<evidence type="ECO:0000313" key="13">
    <source>
        <dbReference type="Proteomes" id="UP000008810"/>
    </source>
</evidence>
<keyword evidence="4" id="KW-0547">Nucleotide-binding</keyword>
<dbReference type="HOGENOM" id="CLU_000837_8_8_1"/>
<evidence type="ECO:0000313" key="12">
    <source>
        <dbReference type="EnsemblPlants" id="KQJ99244"/>
    </source>
</evidence>
<dbReference type="GO" id="GO:0002758">
    <property type="term" value="P:innate immune response-activating signaling pathway"/>
    <property type="evidence" value="ECO:0007669"/>
    <property type="project" value="UniProtKB-ARBA"/>
</dbReference>
<dbReference type="InterPro" id="IPR042197">
    <property type="entry name" value="Apaf_helical"/>
</dbReference>
<feature type="domain" description="Disease resistance protein winged helix" evidence="9">
    <location>
        <begin position="427"/>
        <end position="504"/>
    </location>
</feature>
<dbReference type="Pfam" id="PF18052">
    <property type="entry name" value="Rx_N"/>
    <property type="match status" value="1"/>
</dbReference>
<dbReference type="GO" id="GO:0009626">
    <property type="term" value="P:plant-type hypersensitive response"/>
    <property type="evidence" value="ECO:0007669"/>
    <property type="project" value="UniProtKB-ARBA"/>
</dbReference>
<dbReference type="GeneID" id="100825836"/>
<evidence type="ECO:0000259" key="10">
    <source>
        <dbReference type="Pfam" id="PF25019"/>
    </source>
</evidence>